<evidence type="ECO:0000313" key="1">
    <source>
        <dbReference type="EMBL" id="QRF68563.1"/>
    </source>
</evidence>
<proteinExistence type="predicted"/>
<reference evidence="1 2" key="1">
    <citation type="submission" date="2019-12" db="EMBL/GenBank/DDBJ databases">
        <title>Complete Genome Sequence of a Quorum-Sensing Bacterium,Rhodobacteraceae bacterium C31, Isolated from a marine microalgae symbiotic bacteria.</title>
        <authorList>
            <person name="Zhang Y."/>
        </authorList>
    </citation>
    <scope>NUCLEOTIDE SEQUENCE [LARGE SCALE GENOMIC DNA]</scope>
    <source>
        <strain evidence="1 2">C31</strain>
    </source>
</reference>
<evidence type="ECO:0000313" key="2">
    <source>
        <dbReference type="Proteomes" id="UP000596387"/>
    </source>
</evidence>
<keyword evidence="2" id="KW-1185">Reference proteome</keyword>
<dbReference type="Proteomes" id="UP000596387">
    <property type="component" value="Chromosome"/>
</dbReference>
<name>A0ABX7FDU2_9RHOB</name>
<sequence length="229" mass="26198">MTHGALPGGIFQDLVRAIEAQRPRKFLRDLLNRLRFGVEGPLSDMAVFPDPVRGTEGFFWPGGPKLRRHSSGLVLDGDWDLERSPVQEGFKFTSCHMHWVEGADWEETPVFRDIMVKLERGEAPDGCRTVEDVKERYSRLDRIFAETRQRGRLLRMHELPDAFYRREHGATFVHLARDGTCLRSGGGNHRFAIARILELPEIPAQLGVVHPLAIRDGHLARLRRSRFDA</sequence>
<accession>A0ABX7FDU2</accession>
<dbReference type="EMBL" id="CP047166">
    <property type="protein sequence ID" value="QRF68563.1"/>
    <property type="molecule type" value="Genomic_DNA"/>
</dbReference>
<organism evidence="1 2">
    <name type="scientific">Ponticoccus alexandrii</name>
    <dbReference type="NCBI Taxonomy" id="1943633"/>
    <lineage>
        <taxon>Bacteria</taxon>
        <taxon>Pseudomonadati</taxon>
        <taxon>Pseudomonadota</taxon>
        <taxon>Alphaproteobacteria</taxon>
        <taxon>Rhodobacterales</taxon>
        <taxon>Roseobacteraceae</taxon>
        <taxon>Ponticoccus</taxon>
    </lineage>
</organism>
<protein>
    <submittedName>
        <fullName evidence="1">Uncharacterized protein</fullName>
    </submittedName>
</protein>
<gene>
    <name evidence="1" type="ORF">GQA70_16970</name>
</gene>